<dbReference type="AlphaFoldDB" id="A0A448X0G7"/>
<keyword evidence="2" id="KW-1185">Reference proteome</keyword>
<name>A0A448X0G7_9PLAT</name>
<gene>
    <name evidence="1" type="ORF">PXEA_LOCUS18367</name>
</gene>
<evidence type="ECO:0000313" key="2">
    <source>
        <dbReference type="Proteomes" id="UP000784294"/>
    </source>
</evidence>
<protein>
    <submittedName>
        <fullName evidence="1">Uncharacterized protein</fullName>
    </submittedName>
</protein>
<sequence length="127" mass="14011">MSRLGAREAVDWRDEVQKGPDEAMANVAASCGRQTPQNRPKTLKPACFRNLEGVLEHQLSLATEDLLILTLVVRPGFRGSGGAPVVRFGSSRPASHTFSGSKRLRTRPELPWQRCLRHDPIFPQGPA</sequence>
<dbReference type="EMBL" id="CAAALY010070630">
    <property type="protein sequence ID" value="VEL24927.1"/>
    <property type="molecule type" value="Genomic_DNA"/>
</dbReference>
<proteinExistence type="predicted"/>
<reference evidence="1" key="1">
    <citation type="submission" date="2018-11" db="EMBL/GenBank/DDBJ databases">
        <authorList>
            <consortium name="Pathogen Informatics"/>
        </authorList>
    </citation>
    <scope>NUCLEOTIDE SEQUENCE</scope>
</reference>
<evidence type="ECO:0000313" key="1">
    <source>
        <dbReference type="EMBL" id="VEL24927.1"/>
    </source>
</evidence>
<accession>A0A448X0G7</accession>
<organism evidence="1 2">
    <name type="scientific">Protopolystoma xenopodis</name>
    <dbReference type="NCBI Taxonomy" id="117903"/>
    <lineage>
        <taxon>Eukaryota</taxon>
        <taxon>Metazoa</taxon>
        <taxon>Spiralia</taxon>
        <taxon>Lophotrochozoa</taxon>
        <taxon>Platyhelminthes</taxon>
        <taxon>Monogenea</taxon>
        <taxon>Polyopisthocotylea</taxon>
        <taxon>Polystomatidea</taxon>
        <taxon>Polystomatidae</taxon>
        <taxon>Protopolystoma</taxon>
    </lineage>
</organism>
<dbReference type="Proteomes" id="UP000784294">
    <property type="component" value="Unassembled WGS sequence"/>
</dbReference>
<comment type="caution">
    <text evidence="1">The sequence shown here is derived from an EMBL/GenBank/DDBJ whole genome shotgun (WGS) entry which is preliminary data.</text>
</comment>